<comment type="function">
    <text evidence="6">Required for chromosome condensation and partitioning.</text>
</comment>
<feature type="coiled-coil region" evidence="6">
    <location>
        <begin position="167"/>
        <end position="194"/>
    </location>
</feature>
<dbReference type="InterPro" id="IPR027417">
    <property type="entry name" value="P-loop_NTPase"/>
</dbReference>
<dbReference type="Gene3D" id="3.40.50.300">
    <property type="entry name" value="P-loop containing nucleotide triphosphate hydrolases"/>
    <property type="match status" value="2"/>
</dbReference>
<dbReference type="Pfam" id="PF06470">
    <property type="entry name" value="SMC_hinge"/>
    <property type="match status" value="1"/>
</dbReference>
<reference evidence="11" key="2">
    <citation type="submission" date="2010-01" db="EMBL/GenBank/DDBJ databases">
        <title>The complete genome of Conexibacter woesei DSM 14684.</title>
        <authorList>
            <consortium name="US DOE Joint Genome Institute (JGI-PGF)"/>
            <person name="Lucas S."/>
            <person name="Copeland A."/>
            <person name="Lapidus A."/>
            <person name="Glavina del Rio T."/>
            <person name="Dalin E."/>
            <person name="Tice H."/>
            <person name="Bruce D."/>
            <person name="Goodwin L."/>
            <person name="Pitluck S."/>
            <person name="Kyrpides N."/>
            <person name="Mavromatis K."/>
            <person name="Ivanova N."/>
            <person name="Mikhailova N."/>
            <person name="Chertkov O."/>
            <person name="Brettin T."/>
            <person name="Detter J.C."/>
            <person name="Han C."/>
            <person name="Larimer F."/>
            <person name="Land M."/>
            <person name="Hauser L."/>
            <person name="Markowitz V."/>
            <person name="Cheng J.-F."/>
            <person name="Hugenholtz P."/>
            <person name="Woyke T."/>
            <person name="Wu D."/>
            <person name="Pukall R."/>
            <person name="Steenblock K."/>
            <person name="Schneider S."/>
            <person name="Klenk H.-P."/>
            <person name="Eisen J.A."/>
        </authorList>
    </citation>
    <scope>NUCLEOTIDE SEQUENCE [LARGE SCALE GENOMIC DNA]</scope>
    <source>
        <strain evidence="11">DSM 14684 / CIP 108061 / JCM 11494 / NBRC 100937 / ID131577</strain>
    </source>
</reference>
<comment type="domain">
    <text evidence="6">Contains large globular domains required for ATP hydrolysis at each terminus and a third globular domain forming a flexible hinge near the middle of the molecule. These domains are separated by coiled-coil structures.</text>
</comment>
<dbReference type="InterPro" id="IPR010935">
    <property type="entry name" value="SMC_hinge"/>
</dbReference>
<sequence>MHLKSLTLKGFKSFPDRTKLAFGSGVSVVVGPNGSGKSNVTDAVLWAMGEQSPLAIRGQSMQDVIFGGGHGRKASQSAEVELVLDNSDKTLEMDFAEVSILRRLDRSGDGEYRLNGARCRLADVLEVLSDTGLGKESHSVISQGRVEQIVTSKPKDRRLLIEEAAGLGKHRKRRRRAQLKLARTQDNLDRALDVEREARSRLRPLKRQAEAAELHERIERQSLEARWELGRDAARATRLELAQAEEAVRGARARRDEAEQALSGVAKRREEAEQALQARSEQREELSGRAYRARAANERVCLRLESVRATATSLNERIVRHDAELTALREQAAADVVDPEAARRVAALQQELEALERDRRTELERELAELEARRSAAAGEVERLRAVVAERRAALAVAEERADVARTARREAEKVVEAARREAARVGGELASANQFLRSQAGAPGGAPALADRLEVDGGYELALAAALDGRLRAAVVGDRPEGIALLARAGRDGGSVLVSRAGEAAPDDGASDAPCAGAERLLDHVRGPAETLALARPLLADTWVVEDVAAVGEEFRGTAVTADGRVWNGALRVLRQVPGGGEERILAERNRRDALIAESEAAARAEHEARQAVEAAGSGIGAVDDLREAAERALREVVRATDEAVESEHRARLLIEQRRKAEDAGPGAIRRAQIEAELAAERRLAERAERERAERSGRIAVAEARVAGEQALVPQAERLVATFAELASAIAGRVEVFDAELAAHRAAGEHVAVELRSCAREEAELQGRLKRDGEAVTGAEVRAQQARDRSHEAEAELRGLAERLGLEPEPASEALPDEERAALAQRIERLARRRDQLGPVNPLAKDEYEEALAHVEELERQRNDLESALRELSTLIRDTDRQIRETFEETFEAAARNFEELAGKVFPGGRGRLRLVREDSGPRPVIGGQSADAGEAEAAADAEAAEAEADAEERDDEDLHGVEIEITPAGKSMKRLTLLSGGEKSMTALAFLFSVFLAKPCPFYILDEVEAALDDLNIDRFLSLLRAYSERAQFIVVTHQKRTMEAADCLYGVSMGGDGISKVISRRLPPAQAAEAETAA</sequence>
<dbReference type="HAMAP" id="MF_01894">
    <property type="entry name" value="Smc_prok"/>
    <property type="match status" value="1"/>
</dbReference>
<feature type="binding site" evidence="6">
    <location>
        <begin position="32"/>
        <end position="39"/>
    </location>
    <ligand>
        <name>ATP</name>
        <dbReference type="ChEBI" id="CHEBI:30616"/>
    </ligand>
</feature>
<dbReference type="AlphaFoldDB" id="D3F1E2"/>
<dbReference type="InterPro" id="IPR024704">
    <property type="entry name" value="SMC"/>
</dbReference>
<feature type="coiled-coil region" evidence="6">
    <location>
        <begin position="234"/>
        <end position="422"/>
    </location>
</feature>
<dbReference type="GO" id="GO:0016887">
    <property type="term" value="F:ATP hydrolysis activity"/>
    <property type="evidence" value="ECO:0007669"/>
    <property type="project" value="InterPro"/>
</dbReference>
<evidence type="ECO:0000256" key="3">
    <source>
        <dbReference type="ARBA" id="ARBA00022840"/>
    </source>
</evidence>
<comment type="similarity">
    <text evidence="6">Belongs to the SMC family.</text>
</comment>
<gene>
    <name evidence="6" type="primary">smc</name>
    <name evidence="10" type="ordered locus">Cwoe_3688</name>
</gene>
<comment type="subunit">
    <text evidence="6">Homodimer.</text>
</comment>
<evidence type="ECO:0000259" key="9">
    <source>
        <dbReference type="Pfam" id="PF06470"/>
    </source>
</evidence>
<feature type="coiled-coil region" evidence="6">
    <location>
        <begin position="624"/>
        <end position="706"/>
    </location>
</feature>
<dbReference type="PANTHER" id="PTHR43977">
    <property type="entry name" value="STRUCTURAL MAINTENANCE OF CHROMOSOMES PROTEIN 3"/>
    <property type="match status" value="1"/>
</dbReference>
<dbReference type="GO" id="GO:0007059">
    <property type="term" value="P:chromosome segregation"/>
    <property type="evidence" value="ECO:0007669"/>
    <property type="project" value="UniProtKB-UniRule"/>
</dbReference>
<name>D3F1E2_CONWI</name>
<dbReference type="OrthoDB" id="9808768at2"/>
<feature type="coiled-coil region" evidence="6">
    <location>
        <begin position="777"/>
        <end position="804"/>
    </location>
</feature>
<dbReference type="RefSeq" id="WP_012935156.1">
    <property type="nucleotide sequence ID" value="NC_013739.1"/>
</dbReference>
<keyword evidence="5 6" id="KW-0238">DNA-binding</keyword>
<keyword evidence="2 6" id="KW-0547">Nucleotide-binding</keyword>
<dbReference type="SUPFAM" id="SSF75553">
    <property type="entry name" value="Smc hinge domain"/>
    <property type="match status" value="1"/>
</dbReference>
<dbReference type="GO" id="GO:0005524">
    <property type="term" value="F:ATP binding"/>
    <property type="evidence" value="ECO:0007669"/>
    <property type="project" value="UniProtKB-UniRule"/>
</dbReference>
<dbReference type="Proteomes" id="UP000008229">
    <property type="component" value="Chromosome"/>
</dbReference>
<keyword evidence="1 6" id="KW-0963">Cytoplasm</keyword>
<accession>D3F1E2</accession>
<feature type="domain" description="RecF/RecN/SMC N-terminal" evidence="8">
    <location>
        <begin position="2"/>
        <end position="1062"/>
    </location>
</feature>
<evidence type="ECO:0000259" key="8">
    <source>
        <dbReference type="Pfam" id="PF02463"/>
    </source>
</evidence>
<evidence type="ECO:0000256" key="7">
    <source>
        <dbReference type="SAM" id="MobiDB-lite"/>
    </source>
</evidence>
<evidence type="ECO:0000313" key="11">
    <source>
        <dbReference type="Proteomes" id="UP000008229"/>
    </source>
</evidence>
<dbReference type="KEGG" id="cwo:Cwoe_3688"/>
<feature type="region of interest" description="Disordered" evidence="7">
    <location>
        <begin position="920"/>
        <end position="958"/>
    </location>
</feature>
<feature type="compositionally biased region" description="Acidic residues" evidence="7">
    <location>
        <begin position="935"/>
        <end position="957"/>
    </location>
</feature>
<keyword evidence="4 6" id="KW-0175">Coiled coil</keyword>
<evidence type="ECO:0000256" key="5">
    <source>
        <dbReference type="ARBA" id="ARBA00023125"/>
    </source>
</evidence>
<dbReference type="GO" id="GO:0006260">
    <property type="term" value="P:DNA replication"/>
    <property type="evidence" value="ECO:0007669"/>
    <property type="project" value="UniProtKB-UniRule"/>
</dbReference>
<reference evidence="10 11" key="1">
    <citation type="journal article" date="2010" name="Stand. Genomic Sci.">
        <title>Complete genome sequence of Conexibacter woesei type strain (ID131577).</title>
        <authorList>
            <person name="Pukall R."/>
            <person name="Lapidus A."/>
            <person name="Glavina Del Rio T."/>
            <person name="Copeland A."/>
            <person name="Tice H."/>
            <person name="Cheng J.-F."/>
            <person name="Lucas S."/>
            <person name="Chen F."/>
            <person name="Nolan M."/>
            <person name="Bruce D."/>
            <person name="Goodwin L."/>
            <person name="Pitluck S."/>
            <person name="Mavromatis K."/>
            <person name="Ivanova N."/>
            <person name="Ovchinnikova G."/>
            <person name="Pati A."/>
            <person name="Chen A."/>
            <person name="Palaniappan K."/>
            <person name="Land M."/>
            <person name="Hauser L."/>
            <person name="Chang Y.-J."/>
            <person name="Jeffries C.D."/>
            <person name="Chain P."/>
            <person name="Meincke L."/>
            <person name="Sims D."/>
            <person name="Brettin T."/>
            <person name="Detter J.C."/>
            <person name="Rohde M."/>
            <person name="Goeker M."/>
            <person name="Bristow J."/>
            <person name="Eisen J.A."/>
            <person name="Markowitz V."/>
            <person name="Kyrpides N.C."/>
            <person name="Klenk H.-P."/>
            <person name="Hugenholtz P."/>
        </authorList>
    </citation>
    <scope>NUCLEOTIDE SEQUENCE [LARGE SCALE GENOMIC DNA]</scope>
    <source>
        <strain evidence="11">DSM 14684 / CIP 108061 / JCM 11494 / NBRC 100937 / ID131577</strain>
    </source>
</reference>
<dbReference type="GO" id="GO:0005737">
    <property type="term" value="C:cytoplasm"/>
    <property type="evidence" value="ECO:0007669"/>
    <property type="project" value="UniProtKB-SubCell"/>
</dbReference>
<dbReference type="GO" id="GO:0007062">
    <property type="term" value="P:sister chromatid cohesion"/>
    <property type="evidence" value="ECO:0007669"/>
    <property type="project" value="InterPro"/>
</dbReference>
<evidence type="ECO:0000256" key="1">
    <source>
        <dbReference type="ARBA" id="ARBA00022490"/>
    </source>
</evidence>
<dbReference type="STRING" id="469383.Cwoe_3688"/>
<dbReference type="InterPro" id="IPR003395">
    <property type="entry name" value="RecF/RecN/SMC_N"/>
</dbReference>
<dbReference type="GO" id="GO:0030261">
    <property type="term" value="P:chromosome condensation"/>
    <property type="evidence" value="ECO:0007669"/>
    <property type="project" value="InterPro"/>
</dbReference>
<feature type="coiled-coil region" evidence="6">
    <location>
        <begin position="842"/>
        <end position="883"/>
    </location>
</feature>
<organism evidence="10 11">
    <name type="scientific">Conexibacter woesei (strain DSM 14684 / CCUG 47730 / CIP 108061 / JCM 11494 / NBRC 100937 / ID131577)</name>
    <dbReference type="NCBI Taxonomy" id="469383"/>
    <lineage>
        <taxon>Bacteria</taxon>
        <taxon>Bacillati</taxon>
        <taxon>Actinomycetota</taxon>
        <taxon>Thermoleophilia</taxon>
        <taxon>Solirubrobacterales</taxon>
        <taxon>Conexibacteraceae</taxon>
        <taxon>Conexibacter</taxon>
    </lineage>
</organism>
<protein>
    <recommendedName>
        <fullName evidence="6">Chromosome partition protein Smc</fullName>
    </recommendedName>
</protein>
<dbReference type="InterPro" id="IPR011890">
    <property type="entry name" value="SMC_prok"/>
</dbReference>
<evidence type="ECO:0000313" key="10">
    <source>
        <dbReference type="EMBL" id="ADB52105.1"/>
    </source>
</evidence>
<dbReference type="SUPFAM" id="SSF52540">
    <property type="entry name" value="P-loop containing nucleoside triphosphate hydrolases"/>
    <property type="match status" value="1"/>
</dbReference>
<feature type="domain" description="SMC hinge" evidence="9">
    <location>
        <begin position="445"/>
        <end position="550"/>
    </location>
</feature>
<dbReference type="PIRSF" id="PIRSF005719">
    <property type="entry name" value="SMC"/>
    <property type="match status" value="1"/>
</dbReference>
<comment type="subcellular location">
    <subcellularLocation>
        <location evidence="6">Cytoplasm</location>
    </subcellularLocation>
</comment>
<evidence type="ECO:0000256" key="2">
    <source>
        <dbReference type="ARBA" id="ARBA00022741"/>
    </source>
</evidence>
<proteinExistence type="inferred from homology"/>
<dbReference type="GO" id="GO:0005694">
    <property type="term" value="C:chromosome"/>
    <property type="evidence" value="ECO:0007669"/>
    <property type="project" value="InterPro"/>
</dbReference>
<evidence type="ECO:0000256" key="6">
    <source>
        <dbReference type="HAMAP-Rule" id="MF_01894"/>
    </source>
</evidence>
<dbReference type="HOGENOM" id="CLU_001042_2_2_11"/>
<dbReference type="eggNOG" id="COG1196">
    <property type="taxonomic scope" value="Bacteria"/>
</dbReference>
<dbReference type="GO" id="GO:0003677">
    <property type="term" value="F:DNA binding"/>
    <property type="evidence" value="ECO:0007669"/>
    <property type="project" value="UniProtKB-UniRule"/>
</dbReference>
<dbReference type="Pfam" id="PF02463">
    <property type="entry name" value="SMC_N"/>
    <property type="match status" value="1"/>
</dbReference>
<dbReference type="EMBL" id="CP001854">
    <property type="protein sequence ID" value="ADB52105.1"/>
    <property type="molecule type" value="Genomic_DNA"/>
</dbReference>
<evidence type="ECO:0000256" key="4">
    <source>
        <dbReference type="ARBA" id="ARBA00023054"/>
    </source>
</evidence>
<keyword evidence="11" id="KW-1185">Reference proteome</keyword>
<keyword evidence="3 6" id="KW-0067">ATP-binding</keyword>
<dbReference type="InterPro" id="IPR036277">
    <property type="entry name" value="SMC_hinge_sf"/>
</dbReference>